<name>A0A176W267_MARPO</name>
<dbReference type="Proteomes" id="UP001162541">
    <property type="component" value="Chromosome 5"/>
</dbReference>
<sequence length="191" mass="21788">MAESLMLDELCRIAKEIIEASFAISLDSETEGKLKNIARYLESVYAADRSKHATLRTAHEKAMEMLQQYRQASKSALLLLGEAYEAVENSKKEEQILLADLEFVHHKQNLPPEIRANALGMLEKIQDALDRERSKEKDIMNNIQNELNHRIDWIKASLHGPVNYGSCQSSPFDDTEDTHSDVFASLEIWSR</sequence>
<dbReference type="EMBL" id="AP019870">
    <property type="protein sequence ID" value="BBN10065.1"/>
    <property type="molecule type" value="Genomic_DNA"/>
</dbReference>
<accession>A0A176W267</accession>
<reference evidence="2 3" key="1">
    <citation type="submission" date="2016-03" db="EMBL/GenBank/DDBJ databases">
        <title>Mechanisms controlling the formation of the plant cell surface in tip-growing cells are functionally conserved among land plants.</title>
        <authorList>
            <person name="Honkanen S."/>
            <person name="Jones V.A."/>
            <person name="Morieri G."/>
            <person name="Champion C."/>
            <person name="Hetherington A.J."/>
            <person name="Kelly S."/>
            <person name="Saint-Marcoux D."/>
            <person name="Proust H."/>
            <person name="Prescott H."/>
            <person name="Dolan L."/>
        </authorList>
    </citation>
    <scope>NUCLEOTIDE SEQUENCE [LARGE SCALE GENOMIC DNA]</scope>
    <source>
        <strain evidence="3">cv. Tak-1 and cv. Tak-2</strain>
        <tissue evidence="2">Whole gametophyte</tissue>
    </source>
</reference>
<proteinExistence type="predicted"/>
<reference evidence="1" key="2">
    <citation type="journal article" date="2019" name="Curr. Biol.">
        <title>Chromatin organization in early land plants reveals an ancestral association between H3K27me3, transposons, and constitutive heterochromatin.</title>
        <authorList>
            <person name="Montgomery S.A."/>
            <person name="Tanizawa Y."/>
            <person name="Galik B."/>
            <person name="Wang N."/>
            <person name="Ito T."/>
            <person name="Mochizuki T."/>
            <person name="Akimcheva S."/>
            <person name="Bowman J."/>
            <person name="Cognat V."/>
            <person name="Drouard L."/>
            <person name="Ekker H."/>
            <person name="Houng S."/>
            <person name="Kohchi T."/>
            <person name="Lin S."/>
            <person name="Liu L.D."/>
            <person name="Nakamura Y."/>
            <person name="Valeeva L.R."/>
            <person name="Shakirov E.V."/>
            <person name="Shippen D.E."/>
            <person name="Wei W."/>
            <person name="Yagura M."/>
            <person name="Yamaoka S."/>
            <person name="Yamato K.T."/>
            <person name="Liu C."/>
            <person name="Berger F."/>
        </authorList>
    </citation>
    <scope>NUCLEOTIDE SEQUENCE [LARGE SCALE GENOMIC DNA]</scope>
    <source>
        <strain evidence="1">Tak-1</strain>
    </source>
</reference>
<evidence type="ECO:0000313" key="4">
    <source>
        <dbReference type="Proteomes" id="UP001162541"/>
    </source>
</evidence>
<keyword evidence="3" id="KW-1185">Reference proteome</keyword>
<organism evidence="2 3">
    <name type="scientific">Marchantia polymorpha subsp. ruderalis</name>
    <dbReference type="NCBI Taxonomy" id="1480154"/>
    <lineage>
        <taxon>Eukaryota</taxon>
        <taxon>Viridiplantae</taxon>
        <taxon>Streptophyta</taxon>
        <taxon>Embryophyta</taxon>
        <taxon>Marchantiophyta</taxon>
        <taxon>Marchantiopsida</taxon>
        <taxon>Marchantiidae</taxon>
        <taxon>Marchantiales</taxon>
        <taxon>Marchantiaceae</taxon>
        <taxon>Marchantia</taxon>
    </lineage>
</organism>
<gene>
    <name evidence="2" type="ORF">AXG93_793s1110</name>
    <name evidence="1" type="ORF">Mp_5g00600</name>
</gene>
<protein>
    <submittedName>
        <fullName evidence="2">Uncharacterized protein</fullName>
    </submittedName>
</protein>
<dbReference type="AlphaFoldDB" id="A0A176W267"/>
<dbReference type="EMBL" id="AP019870">
    <property type="protein sequence ID" value="BBN10064.1"/>
    <property type="molecule type" value="Genomic_DNA"/>
</dbReference>
<dbReference type="EMBL" id="LVLJ01002144">
    <property type="protein sequence ID" value="OAE26651.1"/>
    <property type="molecule type" value="Genomic_DNA"/>
</dbReference>
<reference evidence="4" key="3">
    <citation type="journal article" date="2020" name="Curr. Biol.">
        <title>Chromatin organization in early land plants reveals an ancestral association between H3K27me3, transposons, and constitutive heterochromatin.</title>
        <authorList>
            <person name="Montgomery S.A."/>
            <person name="Tanizawa Y."/>
            <person name="Galik B."/>
            <person name="Wang N."/>
            <person name="Ito T."/>
            <person name="Mochizuki T."/>
            <person name="Akimcheva S."/>
            <person name="Bowman J.L."/>
            <person name="Cognat V."/>
            <person name="Marechal-Drouard L."/>
            <person name="Ekker H."/>
            <person name="Hong S.F."/>
            <person name="Kohchi T."/>
            <person name="Lin S.S."/>
            <person name="Liu L.D."/>
            <person name="Nakamura Y."/>
            <person name="Valeeva L.R."/>
            <person name="Shakirov E.V."/>
            <person name="Shippen D.E."/>
            <person name="Wei W.L."/>
            <person name="Yagura M."/>
            <person name="Yamaoka S."/>
            <person name="Yamato K.T."/>
            <person name="Liu C."/>
            <person name="Berger F."/>
        </authorList>
    </citation>
    <scope>NUCLEOTIDE SEQUENCE [LARGE SCALE GENOMIC DNA]</scope>
    <source>
        <strain evidence="4">Tak-1</strain>
    </source>
</reference>
<evidence type="ECO:0000313" key="2">
    <source>
        <dbReference type="EMBL" id="OAE26651.1"/>
    </source>
</evidence>
<dbReference type="Proteomes" id="UP000077202">
    <property type="component" value="Unassembled WGS sequence"/>
</dbReference>
<evidence type="ECO:0000313" key="3">
    <source>
        <dbReference type="Proteomes" id="UP000077202"/>
    </source>
</evidence>
<evidence type="ECO:0000313" key="1">
    <source>
        <dbReference type="EMBL" id="BBN10064.1"/>
    </source>
</evidence>